<gene>
    <name evidence="2" type="ordered locus">BDI_0907</name>
</gene>
<dbReference type="KEGG" id="pdi:BDI_0907"/>
<evidence type="ECO:0000256" key="1">
    <source>
        <dbReference type="SAM" id="MobiDB-lite"/>
    </source>
</evidence>
<keyword evidence="3" id="KW-1185">Reference proteome</keyword>
<sequence length="167" mass="19604">MEENKKITQEELERIEKEREEERERLSILMKADEIKEETFSFDIDGQVELKSELADMALEAIDDPETKYNLYYKVLNSLLKKYLPKGEDHKAARDLIYEEKNTFLTRGHRKDDKGIRGADGRMSYIPDMNELINIVTDWISSKGGMYELYVKIRDLNISKGYGEPRS</sequence>
<proteinExistence type="predicted"/>
<evidence type="ECO:0000313" key="2">
    <source>
        <dbReference type="EMBL" id="ABR42675.1"/>
    </source>
</evidence>
<dbReference type="RefSeq" id="WP_011966239.1">
    <property type="nucleotide sequence ID" value="NC_009615.1"/>
</dbReference>
<feature type="region of interest" description="Disordered" evidence="1">
    <location>
        <begin position="1"/>
        <end position="20"/>
    </location>
</feature>
<dbReference type="AlphaFoldDB" id="A6LAG1"/>
<accession>A6LAG1</accession>
<dbReference type="Proteomes" id="UP000000566">
    <property type="component" value="Chromosome"/>
</dbReference>
<dbReference type="EMBL" id="CP000140">
    <property type="protein sequence ID" value="ABR42675.1"/>
    <property type="molecule type" value="Genomic_DNA"/>
</dbReference>
<reference evidence="2 3" key="1">
    <citation type="journal article" date="2007" name="PLoS Biol.">
        <title>Evolution of symbiotic bacteria in the distal human intestine.</title>
        <authorList>
            <person name="Xu J."/>
            <person name="Mahowald M.A."/>
            <person name="Ley R.E."/>
            <person name="Lozupone C.A."/>
            <person name="Hamady M."/>
            <person name="Martens E.C."/>
            <person name="Henrissat B."/>
            <person name="Coutinho P.M."/>
            <person name="Minx P."/>
            <person name="Latreille P."/>
            <person name="Cordum H."/>
            <person name="Van Brunt A."/>
            <person name="Kim K."/>
            <person name="Fulton R.S."/>
            <person name="Fulton L.A."/>
            <person name="Clifton S.W."/>
            <person name="Wilson R.K."/>
            <person name="Knight R.D."/>
            <person name="Gordon J.I."/>
        </authorList>
    </citation>
    <scope>NUCLEOTIDE SEQUENCE [LARGE SCALE GENOMIC DNA]</scope>
    <source>
        <strain evidence="3">ATCC 8503 / DSM 20701 / CIP 104284 / JCM 5825 / NCTC 11152</strain>
    </source>
</reference>
<dbReference type="eggNOG" id="ENOG502ZKUG">
    <property type="taxonomic scope" value="Bacteria"/>
</dbReference>
<dbReference type="PaxDb" id="435591-BDI_0907"/>
<name>A6LAG1_PARD8</name>
<dbReference type="STRING" id="435591.BDI_0907"/>
<protein>
    <submittedName>
        <fullName evidence="2">Uncharacterized protein</fullName>
    </submittedName>
</protein>
<organism evidence="2 3">
    <name type="scientific">Parabacteroides distasonis (strain ATCC 8503 / DSM 20701 / CIP 104284 / JCM 5825 / NCTC 11152)</name>
    <dbReference type="NCBI Taxonomy" id="435591"/>
    <lineage>
        <taxon>Bacteria</taxon>
        <taxon>Pseudomonadati</taxon>
        <taxon>Bacteroidota</taxon>
        <taxon>Bacteroidia</taxon>
        <taxon>Bacteroidales</taxon>
        <taxon>Tannerellaceae</taxon>
        <taxon>Parabacteroides</taxon>
    </lineage>
</organism>
<dbReference type="HOGENOM" id="CLU_135609_0_0_10"/>
<evidence type="ECO:0000313" key="3">
    <source>
        <dbReference type="Proteomes" id="UP000000566"/>
    </source>
</evidence>